<comment type="caution">
    <text evidence="1">The sequence shown here is derived from an EMBL/GenBank/DDBJ whole genome shotgun (WGS) entry which is preliminary data.</text>
</comment>
<evidence type="ECO:0000313" key="2">
    <source>
        <dbReference type="Proteomes" id="UP001163046"/>
    </source>
</evidence>
<protein>
    <submittedName>
        <fullName evidence="1">Uncharacterized protein</fullName>
    </submittedName>
</protein>
<evidence type="ECO:0000313" key="1">
    <source>
        <dbReference type="EMBL" id="KAJ7394418.1"/>
    </source>
</evidence>
<gene>
    <name evidence="1" type="ORF">OS493_000227</name>
</gene>
<dbReference type="Proteomes" id="UP001163046">
    <property type="component" value="Unassembled WGS sequence"/>
</dbReference>
<proteinExistence type="predicted"/>
<organism evidence="1 2">
    <name type="scientific">Desmophyllum pertusum</name>
    <dbReference type="NCBI Taxonomy" id="174260"/>
    <lineage>
        <taxon>Eukaryota</taxon>
        <taxon>Metazoa</taxon>
        <taxon>Cnidaria</taxon>
        <taxon>Anthozoa</taxon>
        <taxon>Hexacorallia</taxon>
        <taxon>Scleractinia</taxon>
        <taxon>Caryophylliina</taxon>
        <taxon>Caryophylliidae</taxon>
        <taxon>Desmophyllum</taxon>
    </lineage>
</organism>
<name>A0A9X0A781_9CNID</name>
<dbReference type="OrthoDB" id="10287637at2759"/>
<reference evidence="1" key="1">
    <citation type="submission" date="2023-01" db="EMBL/GenBank/DDBJ databases">
        <title>Genome assembly of the deep-sea coral Lophelia pertusa.</title>
        <authorList>
            <person name="Herrera S."/>
            <person name="Cordes E."/>
        </authorList>
    </citation>
    <scope>NUCLEOTIDE SEQUENCE</scope>
    <source>
        <strain evidence="1">USNM1676648</strain>
        <tissue evidence="1">Polyp</tissue>
    </source>
</reference>
<dbReference type="AlphaFoldDB" id="A0A9X0A781"/>
<sequence>MQVQKAREDMQTATEKIKDYHVSHEILTPTLAFITNQPGIGDRSRYSIGLHFKSPNLQVTLNVAVVKCETYNRTGIKDGYGKLLTRKNGVNISLDYKVANSGAEKATGVLVQWITWPFKSLANKMAIMFEFWANIILKVSRWIAWPFKILVNKMVGAYDFLAGVCSSLKETIKRQLYFDDPIRLIEAVCEVIWRVCSPFYRAIAWLCKIAITVKNYIKLQTVLFVEKYPAVQEVIAICRLIWGHFVCERRGY</sequence>
<keyword evidence="2" id="KW-1185">Reference proteome</keyword>
<dbReference type="EMBL" id="MU825396">
    <property type="protein sequence ID" value="KAJ7394418.1"/>
    <property type="molecule type" value="Genomic_DNA"/>
</dbReference>
<accession>A0A9X0A781</accession>